<dbReference type="Gene3D" id="3.30.310.260">
    <property type="match status" value="1"/>
</dbReference>
<evidence type="ECO:0000256" key="6">
    <source>
        <dbReference type="ARBA" id="ARBA00023204"/>
    </source>
</evidence>
<keyword evidence="4" id="KW-0227">DNA damage</keyword>
<dbReference type="RefSeq" id="XP_001025476.2">
    <property type="nucleotide sequence ID" value="XM_001025476.2"/>
</dbReference>
<dbReference type="Gene3D" id="1.10.340.30">
    <property type="entry name" value="Hypothetical protein, domain 2"/>
    <property type="match status" value="1"/>
</dbReference>
<keyword evidence="8" id="KW-0539">Nucleus</keyword>
<dbReference type="CDD" id="cd00056">
    <property type="entry name" value="ENDO3c"/>
    <property type="match status" value="1"/>
</dbReference>
<dbReference type="SUPFAM" id="SSF55945">
    <property type="entry name" value="TATA-box binding protein-like"/>
    <property type="match status" value="1"/>
</dbReference>
<dbReference type="InterPro" id="IPR003265">
    <property type="entry name" value="HhH-GPD_domain"/>
</dbReference>
<dbReference type="KEGG" id="tet:TTHERM_01243450"/>
<dbReference type="PANTHER" id="PTHR10242">
    <property type="entry name" value="8-OXOGUANINE DNA GLYCOSYLASE"/>
    <property type="match status" value="1"/>
</dbReference>
<evidence type="ECO:0000256" key="2">
    <source>
        <dbReference type="ARBA" id="ARBA00010679"/>
    </source>
</evidence>
<proteinExistence type="inferred from homology"/>
<accession>Q24BS7</accession>
<keyword evidence="10" id="KW-0326">Glycosidase</keyword>
<feature type="region of interest" description="Disordered" evidence="12">
    <location>
        <begin position="317"/>
        <end position="370"/>
    </location>
</feature>
<dbReference type="GeneID" id="7843730"/>
<dbReference type="EC" id="4.2.99.18" evidence="3"/>
<organism evidence="14 15">
    <name type="scientific">Tetrahymena thermophila (strain SB210)</name>
    <dbReference type="NCBI Taxonomy" id="312017"/>
    <lineage>
        <taxon>Eukaryota</taxon>
        <taxon>Sar</taxon>
        <taxon>Alveolata</taxon>
        <taxon>Ciliophora</taxon>
        <taxon>Intramacronucleata</taxon>
        <taxon>Oligohymenophorea</taxon>
        <taxon>Hymenostomatida</taxon>
        <taxon>Tetrahymenina</taxon>
        <taxon>Tetrahymenidae</taxon>
        <taxon>Tetrahymena</taxon>
    </lineage>
</organism>
<dbReference type="InParanoid" id="Q24BS7"/>
<dbReference type="InterPro" id="IPR012904">
    <property type="entry name" value="OGG_N"/>
</dbReference>
<dbReference type="Gene3D" id="1.10.1670.10">
    <property type="entry name" value="Helix-hairpin-Helix base-excision DNA repair enzymes (C-terminal)"/>
    <property type="match status" value="1"/>
</dbReference>
<evidence type="ECO:0000256" key="10">
    <source>
        <dbReference type="ARBA" id="ARBA00023295"/>
    </source>
</evidence>
<comment type="similarity">
    <text evidence="2">Belongs to the type-1 OGG1 family.</text>
</comment>
<keyword evidence="15" id="KW-1185">Reference proteome</keyword>
<evidence type="ECO:0000256" key="11">
    <source>
        <dbReference type="ARBA" id="ARBA00044632"/>
    </source>
</evidence>
<name>Q24BS7_TETTS</name>
<dbReference type="GO" id="GO:0005634">
    <property type="term" value="C:nucleus"/>
    <property type="evidence" value="ECO:0007669"/>
    <property type="project" value="UniProtKB-SubCell"/>
</dbReference>
<keyword evidence="5" id="KW-0378">Hydrolase</keyword>
<evidence type="ECO:0000259" key="13">
    <source>
        <dbReference type="SMART" id="SM00478"/>
    </source>
</evidence>
<evidence type="ECO:0000256" key="8">
    <source>
        <dbReference type="ARBA" id="ARBA00023242"/>
    </source>
</evidence>
<dbReference type="GO" id="GO:0140078">
    <property type="term" value="F:class I DNA-(apurinic or apyrimidinic site) endonuclease activity"/>
    <property type="evidence" value="ECO:0007669"/>
    <property type="project" value="UniProtKB-EC"/>
</dbReference>
<evidence type="ECO:0000313" key="14">
    <source>
        <dbReference type="EMBL" id="EAS05231.2"/>
    </source>
</evidence>
<protein>
    <recommendedName>
        <fullName evidence="3">DNA-(apurinic or apyrimidinic site) lyase</fullName>
        <ecNumber evidence="3">4.2.99.18</ecNumber>
    </recommendedName>
</protein>
<reference evidence="15" key="1">
    <citation type="journal article" date="2006" name="PLoS Biol.">
        <title>Macronuclear genome sequence of the ciliate Tetrahymena thermophila, a model eukaryote.</title>
        <authorList>
            <person name="Eisen J.A."/>
            <person name="Coyne R.S."/>
            <person name="Wu M."/>
            <person name="Wu D."/>
            <person name="Thiagarajan M."/>
            <person name="Wortman J.R."/>
            <person name="Badger J.H."/>
            <person name="Ren Q."/>
            <person name="Amedeo P."/>
            <person name="Jones K.M."/>
            <person name="Tallon L.J."/>
            <person name="Delcher A.L."/>
            <person name="Salzberg S.L."/>
            <person name="Silva J.C."/>
            <person name="Haas B.J."/>
            <person name="Majoros W.H."/>
            <person name="Farzad M."/>
            <person name="Carlton J.M."/>
            <person name="Smith R.K. Jr."/>
            <person name="Garg J."/>
            <person name="Pearlman R.E."/>
            <person name="Karrer K.M."/>
            <person name="Sun L."/>
            <person name="Manning G."/>
            <person name="Elde N.C."/>
            <person name="Turkewitz A.P."/>
            <person name="Asai D.J."/>
            <person name="Wilkes D.E."/>
            <person name="Wang Y."/>
            <person name="Cai H."/>
            <person name="Collins K."/>
            <person name="Stewart B.A."/>
            <person name="Lee S.R."/>
            <person name="Wilamowska K."/>
            <person name="Weinberg Z."/>
            <person name="Ruzzo W.L."/>
            <person name="Wloga D."/>
            <person name="Gaertig J."/>
            <person name="Frankel J."/>
            <person name="Tsao C.-C."/>
            <person name="Gorovsky M.A."/>
            <person name="Keeling P.J."/>
            <person name="Waller R.F."/>
            <person name="Patron N.J."/>
            <person name="Cherry J.M."/>
            <person name="Stover N.A."/>
            <person name="Krieger C.J."/>
            <person name="del Toro C."/>
            <person name="Ryder H.F."/>
            <person name="Williamson S.C."/>
            <person name="Barbeau R.A."/>
            <person name="Hamilton E.P."/>
            <person name="Orias E."/>
        </authorList>
    </citation>
    <scope>NUCLEOTIDE SEQUENCE [LARGE SCALE GENOMIC DNA]</scope>
    <source>
        <strain evidence="15">SB210</strain>
    </source>
</reference>
<evidence type="ECO:0000256" key="12">
    <source>
        <dbReference type="SAM" id="MobiDB-lite"/>
    </source>
</evidence>
<evidence type="ECO:0000256" key="9">
    <source>
        <dbReference type="ARBA" id="ARBA00023268"/>
    </source>
</evidence>
<dbReference type="Pfam" id="PF07934">
    <property type="entry name" value="OGG_N"/>
    <property type="match status" value="1"/>
</dbReference>
<keyword evidence="9" id="KW-0511">Multifunctional enzyme</keyword>
<evidence type="ECO:0000256" key="5">
    <source>
        <dbReference type="ARBA" id="ARBA00022801"/>
    </source>
</evidence>
<dbReference type="SUPFAM" id="SSF48150">
    <property type="entry name" value="DNA-glycosylase"/>
    <property type="match status" value="1"/>
</dbReference>
<dbReference type="SMART" id="SM00478">
    <property type="entry name" value="ENDO3c"/>
    <property type="match status" value="1"/>
</dbReference>
<dbReference type="AlphaFoldDB" id="Q24BS7"/>
<evidence type="ECO:0000256" key="1">
    <source>
        <dbReference type="ARBA" id="ARBA00004123"/>
    </source>
</evidence>
<feature type="compositionally biased region" description="Basic and acidic residues" evidence="12">
    <location>
        <begin position="328"/>
        <end position="346"/>
    </location>
</feature>
<dbReference type="PANTHER" id="PTHR10242:SF2">
    <property type="entry name" value="N-GLYCOSYLASE_DNA LYASE"/>
    <property type="match status" value="1"/>
</dbReference>
<dbReference type="eggNOG" id="KOG2875">
    <property type="taxonomic scope" value="Eukaryota"/>
</dbReference>
<dbReference type="Proteomes" id="UP000009168">
    <property type="component" value="Unassembled WGS sequence"/>
</dbReference>
<dbReference type="STRING" id="312017.Q24BS7"/>
<dbReference type="Pfam" id="PF00730">
    <property type="entry name" value="HhH-GPD"/>
    <property type="match status" value="1"/>
</dbReference>
<comment type="subcellular location">
    <subcellularLocation>
        <location evidence="1">Nucleus</location>
    </subcellularLocation>
</comment>
<evidence type="ECO:0000256" key="3">
    <source>
        <dbReference type="ARBA" id="ARBA00012720"/>
    </source>
</evidence>
<dbReference type="GO" id="GO:0006289">
    <property type="term" value="P:nucleotide-excision repair"/>
    <property type="evidence" value="ECO:0007669"/>
    <property type="project" value="InterPro"/>
</dbReference>
<dbReference type="GO" id="GO:0003684">
    <property type="term" value="F:damaged DNA binding"/>
    <property type="evidence" value="ECO:0007669"/>
    <property type="project" value="InterPro"/>
</dbReference>
<comment type="catalytic activity">
    <reaction evidence="11">
        <text>2'-deoxyribonucleotide-(2'-deoxyribose 5'-phosphate)-2'-deoxyribonucleotide-DNA = a 3'-end 2'-deoxyribonucleotide-(2,3-dehydro-2,3-deoxyribose 5'-phosphate)-DNA + a 5'-end 5'-phospho-2'-deoxyribonucleoside-DNA + H(+)</text>
        <dbReference type="Rhea" id="RHEA:66592"/>
        <dbReference type="Rhea" id="RHEA-COMP:13180"/>
        <dbReference type="Rhea" id="RHEA-COMP:16897"/>
        <dbReference type="Rhea" id="RHEA-COMP:17067"/>
        <dbReference type="ChEBI" id="CHEBI:15378"/>
        <dbReference type="ChEBI" id="CHEBI:136412"/>
        <dbReference type="ChEBI" id="CHEBI:157695"/>
        <dbReference type="ChEBI" id="CHEBI:167181"/>
        <dbReference type="EC" id="4.2.99.18"/>
    </reaction>
</comment>
<evidence type="ECO:0000256" key="7">
    <source>
        <dbReference type="ARBA" id="ARBA00023239"/>
    </source>
</evidence>
<dbReference type="InterPro" id="IPR023170">
    <property type="entry name" value="HhH_base_excis_C"/>
</dbReference>
<dbReference type="GO" id="GO:0006285">
    <property type="term" value="P:base-excision repair, AP site formation"/>
    <property type="evidence" value="ECO:0007669"/>
    <property type="project" value="TreeGrafter"/>
</dbReference>
<feature type="domain" description="HhH-GPD" evidence="13">
    <location>
        <begin position="127"/>
        <end position="306"/>
    </location>
</feature>
<dbReference type="HOGENOM" id="CLU_027543_1_2_1"/>
<evidence type="ECO:0000313" key="15">
    <source>
        <dbReference type="Proteomes" id="UP000009168"/>
    </source>
</evidence>
<sequence>MKSLINPLTKKPITQIEFNLKNTLVNGQAFNWINKDVTYNKEFRGILGKNVVDFKVNENNEVMYKEIPENSKIEEIINDYLQLNVDLVKLTVEWSEKDNYYAKVKEQLKGVRILRQFPFECMISFICSQNNNIPRITKILKSLRQNFGEEIYREKLEDGSEEIYYSFPSVASLRKATEQNLRDLGLGYRANYIVSAVQLLEEKGGEEYLHKLRQLKDSHEKREALLEFKGIGNKVADCISLFSLDAKDLIPVDTHVFQIYNRVYKKNKNKDKKMTKDQYSEIENFFKDLYGDYAGWAHQAIFAAELVSFQSEINSNENSSVKKTKSSKLQEEKEQEKEQTTEEQKIISKSKISEQTSSEKNKRNQNKKIK</sequence>
<keyword evidence="6" id="KW-0234">DNA repair</keyword>
<keyword evidence="7" id="KW-0456">Lyase</keyword>
<gene>
    <name evidence="14" type="ORF">TTHERM_01243450</name>
</gene>
<dbReference type="EMBL" id="GG662384">
    <property type="protein sequence ID" value="EAS05231.2"/>
    <property type="molecule type" value="Genomic_DNA"/>
</dbReference>
<dbReference type="OrthoDB" id="238681at2759"/>
<dbReference type="FunFam" id="1.10.1670.10:FF:000005">
    <property type="entry name" value="N-glycosylase/DNA lyase OGG1"/>
    <property type="match status" value="1"/>
</dbReference>
<dbReference type="InterPro" id="IPR011257">
    <property type="entry name" value="DNA_glycosylase"/>
</dbReference>
<dbReference type="InterPro" id="IPR052054">
    <property type="entry name" value="Oxidative_DNA_repair_enzyme"/>
</dbReference>
<dbReference type="GO" id="GO:0034039">
    <property type="term" value="F:8-oxo-7,8-dihydroguanine DNA N-glycosylase activity"/>
    <property type="evidence" value="ECO:0007669"/>
    <property type="project" value="TreeGrafter"/>
</dbReference>
<evidence type="ECO:0000256" key="4">
    <source>
        <dbReference type="ARBA" id="ARBA00022763"/>
    </source>
</evidence>